<name>A0ABT1H7S0_9NOCA</name>
<accession>A0ABT1H7S0</accession>
<evidence type="ECO:0000313" key="1">
    <source>
        <dbReference type="EMBL" id="MCP2162663.1"/>
    </source>
</evidence>
<comment type="caution">
    <text evidence="1">The sequence shown here is derived from an EMBL/GenBank/DDBJ whole genome shotgun (WGS) entry which is preliminary data.</text>
</comment>
<proteinExistence type="predicted"/>
<keyword evidence="2" id="KW-1185">Reference proteome</keyword>
<sequence length="129" mass="13971">MSDAAFPTPYLVGVRAYEGGDGDDWGNETDSWADPVPQPVYGWGAPGRQDAAEPKVVGHDRVVVETELLVPSGFTCSPQDRVILDFDPDTWTEDAGIPEHDVLGEVESYDRGPFGWNPGGVVNLRRVTG</sequence>
<organism evidence="1 2">
    <name type="scientific">Williamsia serinedens</name>
    <dbReference type="NCBI Taxonomy" id="391736"/>
    <lineage>
        <taxon>Bacteria</taxon>
        <taxon>Bacillati</taxon>
        <taxon>Actinomycetota</taxon>
        <taxon>Actinomycetes</taxon>
        <taxon>Mycobacteriales</taxon>
        <taxon>Nocardiaceae</taxon>
        <taxon>Williamsia</taxon>
    </lineage>
</organism>
<gene>
    <name evidence="1" type="ORF">LX12_003871</name>
</gene>
<evidence type="ECO:0000313" key="2">
    <source>
        <dbReference type="Proteomes" id="UP001205740"/>
    </source>
</evidence>
<dbReference type="Proteomes" id="UP001205740">
    <property type="component" value="Unassembled WGS sequence"/>
</dbReference>
<dbReference type="EMBL" id="JAMTCG010000007">
    <property type="protein sequence ID" value="MCP2162663.1"/>
    <property type="molecule type" value="Genomic_DNA"/>
</dbReference>
<protein>
    <recommendedName>
        <fullName evidence="3">Head-to-tail stopper</fullName>
    </recommendedName>
</protein>
<reference evidence="1 2" key="1">
    <citation type="submission" date="2022-06" db="EMBL/GenBank/DDBJ databases">
        <title>Genomic Encyclopedia of Archaeal and Bacterial Type Strains, Phase II (KMG-II): from individual species to whole genera.</title>
        <authorList>
            <person name="Goeker M."/>
        </authorList>
    </citation>
    <scope>NUCLEOTIDE SEQUENCE [LARGE SCALE GENOMIC DNA]</scope>
    <source>
        <strain evidence="1 2">DSM 45037</strain>
    </source>
</reference>
<dbReference type="RefSeq" id="WP_253656224.1">
    <property type="nucleotide sequence ID" value="NZ_BAAAOE010000002.1"/>
</dbReference>
<evidence type="ECO:0008006" key="3">
    <source>
        <dbReference type="Google" id="ProtNLM"/>
    </source>
</evidence>